<protein>
    <submittedName>
        <fullName evidence="12">Thiamine pyrophosphate-dependent enzyme</fullName>
    </submittedName>
</protein>
<keyword evidence="6" id="KW-0560">Oxidoreductase</keyword>
<accession>A0ABV6YP94</accession>
<keyword evidence="8" id="KW-0411">Iron-sulfur</keyword>
<keyword evidence="4" id="KW-0479">Metal-binding</keyword>
<evidence type="ECO:0000256" key="3">
    <source>
        <dbReference type="ARBA" id="ARBA00001966"/>
    </source>
</evidence>
<dbReference type="InterPro" id="IPR029061">
    <property type="entry name" value="THDP-binding"/>
</dbReference>
<evidence type="ECO:0000259" key="11">
    <source>
        <dbReference type="Pfam" id="PF12367"/>
    </source>
</evidence>
<name>A0ABV6YP94_UNCEI</name>
<evidence type="ECO:0000256" key="5">
    <source>
        <dbReference type="ARBA" id="ARBA00022842"/>
    </source>
</evidence>
<evidence type="ECO:0000256" key="4">
    <source>
        <dbReference type="ARBA" id="ARBA00022723"/>
    </source>
</evidence>
<feature type="domain" description="Pyruvate ferredoxin oxidoreductase beta subunit C-terminal" evidence="11">
    <location>
        <begin position="202"/>
        <end position="260"/>
    </location>
</feature>
<proteinExistence type="predicted"/>
<sequence>MSELNLGTYAENTWCKGCGNFGILSAIGTAIESLVAGGTPLENFAVASGIGCGAKIVDYINVNTFYSLHGRVPPTITGIKLANKNLNVIGFAGDGDAYGEGIAHLIAAAKRNIDVTMVIHNNRVYGLTTGQFTPTSPIGFKGRSTPRGSIEQPLNPLELMLAAGATFVARGYTTKTDHLVGLMKEAVLHHGFAFIDVLQPCFTFFNTYKDYNERVYEIDGHDTSDIEAARRLALEWSDREADKIPIGVFYKVEKPTFDDGMLREGMVLSGDTEVPDIGPILKSRT</sequence>
<dbReference type="InterPro" id="IPR011896">
    <property type="entry name" value="OFOB"/>
</dbReference>
<feature type="domain" description="Thiamine pyrophosphate enzyme TPP-binding" evidence="10">
    <location>
        <begin position="58"/>
        <end position="197"/>
    </location>
</feature>
<evidence type="ECO:0000259" key="10">
    <source>
        <dbReference type="Pfam" id="PF02775"/>
    </source>
</evidence>
<evidence type="ECO:0000256" key="9">
    <source>
        <dbReference type="ARBA" id="ARBA00023052"/>
    </source>
</evidence>
<comment type="cofactor">
    <cofactor evidence="3">
        <name>[4Fe-4S] cluster</name>
        <dbReference type="ChEBI" id="CHEBI:49883"/>
    </cofactor>
</comment>
<keyword evidence="9" id="KW-0786">Thiamine pyrophosphate</keyword>
<keyword evidence="7" id="KW-0408">Iron</keyword>
<evidence type="ECO:0000313" key="12">
    <source>
        <dbReference type="EMBL" id="MFC1799884.1"/>
    </source>
</evidence>
<evidence type="ECO:0000313" key="13">
    <source>
        <dbReference type="Proteomes" id="UP001594288"/>
    </source>
</evidence>
<gene>
    <name evidence="12" type="ORF">ACFL2Z_03130</name>
</gene>
<comment type="cofactor">
    <cofactor evidence="1">
        <name>Mg(2+)</name>
        <dbReference type="ChEBI" id="CHEBI:18420"/>
    </cofactor>
</comment>
<dbReference type="Pfam" id="PF02775">
    <property type="entry name" value="TPP_enzyme_C"/>
    <property type="match status" value="1"/>
</dbReference>
<keyword evidence="5" id="KW-0460">Magnesium</keyword>
<dbReference type="Gene3D" id="3.40.50.970">
    <property type="match status" value="1"/>
</dbReference>
<dbReference type="InterPro" id="IPR051457">
    <property type="entry name" value="2-oxoacid:Fd_oxidoreductase"/>
</dbReference>
<evidence type="ECO:0000256" key="1">
    <source>
        <dbReference type="ARBA" id="ARBA00001946"/>
    </source>
</evidence>
<keyword evidence="13" id="KW-1185">Reference proteome</keyword>
<dbReference type="InterPro" id="IPR032686">
    <property type="entry name" value="PFO_beta_C"/>
</dbReference>
<comment type="caution">
    <text evidence="12">The sequence shown here is derived from an EMBL/GenBank/DDBJ whole genome shotgun (WGS) entry which is preliminary data.</text>
</comment>
<dbReference type="Proteomes" id="UP001594288">
    <property type="component" value="Unassembled WGS sequence"/>
</dbReference>
<dbReference type="InterPro" id="IPR011766">
    <property type="entry name" value="TPP_enzyme_TPP-bd"/>
</dbReference>
<reference evidence="12 13" key="1">
    <citation type="submission" date="2024-09" db="EMBL/GenBank/DDBJ databases">
        <authorList>
            <person name="D'Angelo T."/>
        </authorList>
    </citation>
    <scope>NUCLEOTIDE SEQUENCE [LARGE SCALE GENOMIC DNA]</scope>
    <source>
        <strain evidence="12">SAG AM-311-F02</strain>
    </source>
</reference>
<evidence type="ECO:0000256" key="8">
    <source>
        <dbReference type="ARBA" id="ARBA00023014"/>
    </source>
</evidence>
<dbReference type="SUPFAM" id="SSF52518">
    <property type="entry name" value="Thiamin diphosphate-binding fold (THDP-binding)"/>
    <property type="match status" value="1"/>
</dbReference>
<evidence type="ECO:0000256" key="7">
    <source>
        <dbReference type="ARBA" id="ARBA00023004"/>
    </source>
</evidence>
<dbReference type="EMBL" id="JBHPEI010000040">
    <property type="protein sequence ID" value="MFC1799884.1"/>
    <property type="molecule type" value="Genomic_DNA"/>
</dbReference>
<dbReference type="NCBIfam" id="TIGR02177">
    <property type="entry name" value="PorB_KorB"/>
    <property type="match status" value="1"/>
</dbReference>
<evidence type="ECO:0000256" key="6">
    <source>
        <dbReference type="ARBA" id="ARBA00023002"/>
    </source>
</evidence>
<dbReference type="PANTHER" id="PTHR48084">
    <property type="entry name" value="2-OXOGLUTARATE OXIDOREDUCTASE SUBUNIT KORB-RELATED"/>
    <property type="match status" value="1"/>
</dbReference>
<evidence type="ECO:0000256" key="2">
    <source>
        <dbReference type="ARBA" id="ARBA00001964"/>
    </source>
</evidence>
<dbReference type="PANTHER" id="PTHR48084:SF4">
    <property type="entry name" value="2-OXOGLUTARATE OXIDOREDUCTASE SUBUNIT KORB"/>
    <property type="match status" value="1"/>
</dbReference>
<dbReference type="Pfam" id="PF12367">
    <property type="entry name" value="PFO_beta_C"/>
    <property type="match status" value="1"/>
</dbReference>
<dbReference type="CDD" id="cd03375">
    <property type="entry name" value="TPP_OGFOR"/>
    <property type="match status" value="1"/>
</dbReference>
<comment type="cofactor">
    <cofactor evidence="2">
        <name>thiamine diphosphate</name>
        <dbReference type="ChEBI" id="CHEBI:58937"/>
    </cofactor>
</comment>
<organism evidence="12 13">
    <name type="scientific">Eiseniibacteriota bacterium</name>
    <dbReference type="NCBI Taxonomy" id="2212470"/>
    <lineage>
        <taxon>Bacteria</taxon>
        <taxon>Candidatus Eiseniibacteriota</taxon>
    </lineage>
</organism>